<name>A0A0D0DQP3_9AGAM</name>
<reference evidence="2" key="2">
    <citation type="submission" date="2015-01" db="EMBL/GenBank/DDBJ databases">
        <title>Evolutionary Origins and Diversification of the Mycorrhizal Mutualists.</title>
        <authorList>
            <consortium name="DOE Joint Genome Institute"/>
            <consortium name="Mycorrhizal Genomics Consortium"/>
            <person name="Kohler A."/>
            <person name="Kuo A."/>
            <person name="Nagy L.G."/>
            <person name="Floudas D."/>
            <person name="Copeland A."/>
            <person name="Barry K.W."/>
            <person name="Cichocki N."/>
            <person name="Veneault-Fourrey C."/>
            <person name="LaButti K."/>
            <person name="Lindquist E.A."/>
            <person name="Lipzen A."/>
            <person name="Lundell T."/>
            <person name="Morin E."/>
            <person name="Murat C."/>
            <person name="Riley R."/>
            <person name="Ohm R."/>
            <person name="Sun H."/>
            <person name="Tunlid A."/>
            <person name="Henrissat B."/>
            <person name="Grigoriev I.V."/>
            <person name="Hibbett D.S."/>
            <person name="Martin F."/>
        </authorList>
    </citation>
    <scope>NUCLEOTIDE SEQUENCE [LARGE SCALE GENOMIC DNA]</scope>
    <source>
        <strain evidence="2">Ve08.2h10</strain>
    </source>
</reference>
<dbReference type="EMBL" id="KN825080">
    <property type="protein sequence ID" value="KIK94853.1"/>
    <property type="molecule type" value="Genomic_DNA"/>
</dbReference>
<evidence type="ECO:0000313" key="1">
    <source>
        <dbReference type="EMBL" id="KIK94853.1"/>
    </source>
</evidence>
<dbReference type="Proteomes" id="UP000054538">
    <property type="component" value="Unassembled WGS sequence"/>
</dbReference>
<sequence length="55" mass="6524">MTNFWNSQVPSPRLRRSSYRLSFESDLSSASSDTFDEPPRKWWSHCCCGLCFKCW</sequence>
<accession>A0A0D0DQP3</accession>
<proteinExistence type="predicted"/>
<dbReference type="InParanoid" id="A0A0D0DQP3"/>
<dbReference type="AlphaFoldDB" id="A0A0D0DQP3"/>
<evidence type="ECO:0000313" key="2">
    <source>
        <dbReference type="Proteomes" id="UP000054538"/>
    </source>
</evidence>
<organism evidence="1 2">
    <name type="scientific">Paxillus rubicundulus Ve08.2h10</name>
    <dbReference type="NCBI Taxonomy" id="930991"/>
    <lineage>
        <taxon>Eukaryota</taxon>
        <taxon>Fungi</taxon>
        <taxon>Dikarya</taxon>
        <taxon>Basidiomycota</taxon>
        <taxon>Agaricomycotina</taxon>
        <taxon>Agaricomycetes</taxon>
        <taxon>Agaricomycetidae</taxon>
        <taxon>Boletales</taxon>
        <taxon>Paxilineae</taxon>
        <taxon>Paxillaceae</taxon>
        <taxon>Paxillus</taxon>
    </lineage>
</organism>
<protein>
    <submittedName>
        <fullName evidence="1">Uncharacterized protein</fullName>
    </submittedName>
</protein>
<reference evidence="1 2" key="1">
    <citation type="submission" date="2014-04" db="EMBL/GenBank/DDBJ databases">
        <authorList>
            <consortium name="DOE Joint Genome Institute"/>
            <person name="Kuo A."/>
            <person name="Kohler A."/>
            <person name="Jargeat P."/>
            <person name="Nagy L.G."/>
            <person name="Floudas D."/>
            <person name="Copeland A."/>
            <person name="Barry K.W."/>
            <person name="Cichocki N."/>
            <person name="Veneault-Fourrey C."/>
            <person name="LaButti K."/>
            <person name="Lindquist E.A."/>
            <person name="Lipzen A."/>
            <person name="Lundell T."/>
            <person name="Morin E."/>
            <person name="Murat C."/>
            <person name="Sun H."/>
            <person name="Tunlid A."/>
            <person name="Henrissat B."/>
            <person name="Grigoriev I.V."/>
            <person name="Hibbett D.S."/>
            <person name="Martin F."/>
            <person name="Nordberg H.P."/>
            <person name="Cantor M.N."/>
            <person name="Hua S.X."/>
        </authorList>
    </citation>
    <scope>NUCLEOTIDE SEQUENCE [LARGE SCALE GENOMIC DNA]</scope>
    <source>
        <strain evidence="1 2">Ve08.2h10</strain>
    </source>
</reference>
<dbReference type="HOGENOM" id="CLU_212897_0_0_1"/>
<keyword evidence="2" id="KW-1185">Reference proteome</keyword>
<gene>
    <name evidence="1" type="ORF">PAXRUDRAFT_422046</name>
</gene>